<dbReference type="OrthoDB" id="4082216at2759"/>
<reference evidence="2 3" key="1">
    <citation type="journal article" date="2021" name="DNA Res.">
        <title>Genome analysis of Candida subhashii reveals its hybrid nature and dual mitochondrial genome conformations.</title>
        <authorList>
            <person name="Mixao V."/>
            <person name="Hegedusova E."/>
            <person name="Saus E."/>
            <person name="Pryszcz L.P."/>
            <person name="Cillingova A."/>
            <person name="Nosek J."/>
            <person name="Gabaldon T."/>
        </authorList>
    </citation>
    <scope>NUCLEOTIDE SEQUENCE [LARGE SCALE GENOMIC DNA]</scope>
    <source>
        <strain evidence="2 3">CBS 10753</strain>
    </source>
</reference>
<proteinExistence type="predicted"/>
<feature type="domain" description="PCI" evidence="1">
    <location>
        <begin position="224"/>
        <end position="316"/>
    </location>
</feature>
<comment type="caution">
    <text evidence="2">The sequence shown here is derived from an EMBL/GenBank/DDBJ whole genome shotgun (WGS) entry which is preliminary data.</text>
</comment>
<dbReference type="RefSeq" id="XP_049261623.1">
    <property type="nucleotide sequence ID" value="XM_049409113.1"/>
</dbReference>
<evidence type="ECO:0000259" key="1">
    <source>
        <dbReference type="SMART" id="SM00088"/>
    </source>
</evidence>
<evidence type="ECO:0000313" key="2">
    <source>
        <dbReference type="EMBL" id="KAG7661390.1"/>
    </source>
</evidence>
<dbReference type="GeneID" id="73471885"/>
<sequence>MTIKESIVEAVNDTSIDDKTRVSQLQSLLVQLDENSLTELETSDYPIEDVHKKIISLIQCENIMVRNPHSPRIKELIREIVSLPISVSIDENDFNNMFIKVKYNDLNTDLQYLLNDIQYNKFTELINKKIINAKSVPTSNPNHKELTYLLNLKILQLYLISNYDFRKVNIINYLNENLNLEALDPETTGLFRSASTTPFIMYETFNRILQHDFQNNYFSIVQTMDKRRLSINLLENNIVKLGKYFKSINIQRIYQMFNLSPQEIDLEALLFEMILHKKLSSNTKIDQLKNLVEFGEDASKESANKETKLNQHVKEIGNIINDVYLRI</sequence>
<dbReference type="EMBL" id="JAGSYN010000220">
    <property type="protein sequence ID" value="KAG7661390.1"/>
    <property type="molecule type" value="Genomic_DNA"/>
</dbReference>
<dbReference type="Proteomes" id="UP000694255">
    <property type="component" value="Unassembled WGS sequence"/>
</dbReference>
<dbReference type="InterPro" id="IPR000717">
    <property type="entry name" value="PCI_dom"/>
</dbReference>
<accession>A0A8J5QND4</accession>
<gene>
    <name evidence="2" type="ORF">J8A68_005085</name>
</gene>
<organism evidence="2 3">
    <name type="scientific">[Candida] subhashii</name>
    <dbReference type="NCBI Taxonomy" id="561895"/>
    <lineage>
        <taxon>Eukaryota</taxon>
        <taxon>Fungi</taxon>
        <taxon>Dikarya</taxon>
        <taxon>Ascomycota</taxon>
        <taxon>Saccharomycotina</taxon>
        <taxon>Pichiomycetes</taxon>
        <taxon>Debaryomycetaceae</taxon>
        <taxon>Spathaspora</taxon>
    </lineage>
</organism>
<protein>
    <recommendedName>
        <fullName evidence="1">PCI domain-containing protein</fullName>
    </recommendedName>
</protein>
<name>A0A8J5QND4_9ASCO</name>
<evidence type="ECO:0000313" key="3">
    <source>
        <dbReference type="Proteomes" id="UP000694255"/>
    </source>
</evidence>
<keyword evidence="3" id="KW-1185">Reference proteome</keyword>
<dbReference type="Pfam" id="PF01399">
    <property type="entry name" value="PCI"/>
    <property type="match status" value="1"/>
</dbReference>
<dbReference type="SMART" id="SM00088">
    <property type="entry name" value="PINT"/>
    <property type="match status" value="1"/>
</dbReference>
<dbReference type="AlphaFoldDB" id="A0A8J5QND4"/>